<dbReference type="AlphaFoldDB" id="A0A160T780"/>
<reference evidence="1" key="1">
    <citation type="submission" date="2016-01" db="EMBL/GenBank/DDBJ databases">
        <authorList>
            <person name="Mcilroy J.S."/>
            <person name="Karst M S."/>
            <person name="Albertsen M."/>
        </authorList>
    </citation>
    <scope>NUCLEOTIDE SEQUENCE</scope>
    <source>
        <strain evidence="1">Cfx-K</strain>
    </source>
</reference>
<protein>
    <recommendedName>
        <fullName evidence="3">Hyalin repeat protein</fullName>
    </recommendedName>
</protein>
<dbReference type="RefSeq" id="WP_095045270.1">
    <property type="nucleotide sequence ID" value="NZ_LN890656.1"/>
</dbReference>
<dbReference type="Proteomes" id="UP000215027">
    <property type="component" value="Chromosome II"/>
</dbReference>
<gene>
    <name evidence="1" type="ORF">CFX0092_B0390</name>
</gene>
<sequence length="997" mass="106899">MNNQIVPRVRRGRLLAVLAAMLIVSITVLATGARQSDLPPWQEPRLIKNILSQTEDSAIYPAAELNGQLFFAAHHQGVLRDVSELWRSDGTPGGTILLEQTSAETSFVPMFVLGDKLLFLAPHPEYGLELWISDGTPGNAHVMGDAFPTSSDGMVADHTVSGEYLYFTAYDDVNLRQLWRTDGTLAGTIRLTGADLGLDLLAPSGLIDVDGTLFFLGLTPDYKLLLLKSDGTVDGTVVVKQPDGSGFGGAMHAANGLLTVLGRNIWRSDGTANGTYVIHTFSDDWGIPEFGSVTAETKVYFVVMDNNSDYELWQTMGTAATTTKVADLPGFQGHMTTAGDRLFFIGVDQEHSNELWTSDGTPAGTKMVKDLRPGNDGIYPDRLIAAGDQVFFAVDSDTQYGELWRSDGTAAGTVQVPVPGASVDGPMASPLAPLGDELFFQADDDSHGHEPWLTTGGGTSAIFLKDINIIDALDSLPGGFNYVNDTLFFFTSAGLWLSDGSPAGTSLLVENVTQHRTVRGYPTGISANKFYFLIDDHSTNTLELWRTDGTTAGTIHLRDLGETSRAYPFHSPADVNGLLYFASKERQELWRSDGTPGGTVFVASPSPIPDYATRIDEITALGSTVFFVANDHTPGPALWRSDGTAAGTVMVKDIDPTNDINTPPSQLTAAGGFLYFVADDRVHGAEVWRSDGTTAGTLLTHDVRPGIDSSEPAELTAFRGKVYFAADDGTHGRELWRSDGSAGGTVMVKDTPTAGGPLSPSELTPGDDWLFYLAADETGLQPWKTDGTAAGTGRITALTYQDFFYPQSLVAVGNVLLFGVGNNSSIDTLYQSDGTAAGTVNLNEAFPDFAAYNFNGLTAGPGQLFFSATHLLHGNEPFMKLVSLTRQTPDLLYLGEGDTFSYYRFRLTFRPAAPVTVAFTSDDPTVEIVPASVTIQPANWDTPLAIGVRAADDGLPGTRTATISQTLDSADSTIDGAVTTMPINIGWRFVFAPVVRR</sequence>
<proteinExistence type="predicted"/>
<dbReference type="KEGG" id="pbf:CFX0092_B0390"/>
<dbReference type="EMBL" id="LN890656">
    <property type="protein sequence ID" value="CUS05924.1"/>
    <property type="molecule type" value="Genomic_DNA"/>
</dbReference>
<accession>A0A160T780</accession>
<evidence type="ECO:0000313" key="1">
    <source>
        <dbReference type="EMBL" id="CUS05924.1"/>
    </source>
</evidence>
<dbReference type="InterPro" id="IPR030916">
    <property type="entry name" value="ELWxxDGT_rpt"/>
</dbReference>
<dbReference type="OrthoDB" id="161155at2"/>
<name>A0A160T780_9CHLR</name>
<dbReference type="NCBIfam" id="TIGR04534">
    <property type="entry name" value="ELWxxDGT_rpt"/>
    <property type="match status" value="2"/>
</dbReference>
<keyword evidence="2" id="KW-1185">Reference proteome</keyword>
<organism evidence="1 2">
    <name type="scientific">Candidatus Promineifilum breve</name>
    <dbReference type="NCBI Taxonomy" id="1806508"/>
    <lineage>
        <taxon>Bacteria</taxon>
        <taxon>Bacillati</taxon>
        <taxon>Chloroflexota</taxon>
        <taxon>Ardenticatenia</taxon>
        <taxon>Candidatus Promineifilales</taxon>
        <taxon>Candidatus Promineifilaceae</taxon>
        <taxon>Candidatus Promineifilum</taxon>
    </lineage>
</organism>
<evidence type="ECO:0000313" key="2">
    <source>
        <dbReference type="Proteomes" id="UP000215027"/>
    </source>
</evidence>
<evidence type="ECO:0008006" key="3">
    <source>
        <dbReference type="Google" id="ProtNLM"/>
    </source>
</evidence>
<dbReference type="SUPFAM" id="SSF50956">
    <property type="entry name" value="Thermostable phytase (3-phytase)"/>
    <property type="match status" value="1"/>
</dbReference>